<evidence type="ECO:0000256" key="1">
    <source>
        <dbReference type="PROSITE-ProRule" id="PRU00267"/>
    </source>
</evidence>
<dbReference type="GO" id="GO:0005634">
    <property type="term" value="C:nucleus"/>
    <property type="evidence" value="ECO:0007669"/>
    <property type="project" value="UniProtKB-UniRule"/>
</dbReference>
<dbReference type="CDD" id="cd01389">
    <property type="entry name" value="HMG-box_ROX1-like"/>
    <property type="match status" value="1"/>
</dbReference>
<feature type="DNA-binding region" description="HMG box" evidence="1">
    <location>
        <begin position="1"/>
        <end position="65"/>
    </location>
</feature>
<dbReference type="GO" id="GO:0003677">
    <property type="term" value="F:DNA binding"/>
    <property type="evidence" value="ECO:0007669"/>
    <property type="project" value="UniProtKB-UniRule"/>
</dbReference>
<dbReference type="Proteomes" id="UP001210925">
    <property type="component" value="Unassembled WGS sequence"/>
</dbReference>
<dbReference type="InterPro" id="IPR009071">
    <property type="entry name" value="HMG_box_dom"/>
</dbReference>
<dbReference type="Gene3D" id="1.10.30.10">
    <property type="entry name" value="High mobility group box domain"/>
    <property type="match status" value="1"/>
</dbReference>
<dbReference type="PROSITE" id="PS50118">
    <property type="entry name" value="HMG_BOX_2"/>
    <property type="match status" value="1"/>
</dbReference>
<dbReference type="EMBL" id="JADGKB010000043">
    <property type="protein sequence ID" value="KAJ3256996.1"/>
    <property type="molecule type" value="Genomic_DNA"/>
</dbReference>
<gene>
    <name evidence="4" type="ORF">HK103_004979</name>
</gene>
<evidence type="ECO:0000313" key="4">
    <source>
        <dbReference type="EMBL" id="KAJ3256996.1"/>
    </source>
</evidence>
<proteinExistence type="predicted"/>
<protein>
    <recommendedName>
        <fullName evidence="3">HMG box domain-containing protein</fullName>
    </recommendedName>
</protein>
<feature type="region of interest" description="Disordered" evidence="2">
    <location>
        <begin position="85"/>
        <end position="113"/>
    </location>
</feature>
<sequence>MNAFFFYRNHLKAHLEETNSTTNSNEISKIAAAQWKKEPEQVKKIYKDLSKRAYDEFKLKYPDFEWNHKKRIKRDTGSIYNEEVQVPETSLQDSKNDSNAIENSPISISDADIVEKSSPQSTGYISDWSEQFSDFDDLVDSFIKEFNPSYPYQYNGLN</sequence>
<comment type="caution">
    <text evidence="4">The sequence shown here is derived from an EMBL/GenBank/DDBJ whole genome shotgun (WGS) entry which is preliminary data.</text>
</comment>
<reference evidence="4" key="1">
    <citation type="submission" date="2020-05" db="EMBL/GenBank/DDBJ databases">
        <title>Phylogenomic resolution of chytrid fungi.</title>
        <authorList>
            <person name="Stajich J.E."/>
            <person name="Amses K."/>
            <person name="Simmons R."/>
            <person name="Seto K."/>
            <person name="Myers J."/>
            <person name="Bonds A."/>
            <person name="Quandt C.A."/>
            <person name="Barry K."/>
            <person name="Liu P."/>
            <person name="Grigoriev I."/>
            <person name="Longcore J.E."/>
            <person name="James T.Y."/>
        </authorList>
    </citation>
    <scope>NUCLEOTIDE SEQUENCE</scope>
    <source>
        <strain evidence="4">PLAUS21</strain>
    </source>
</reference>
<keyword evidence="1" id="KW-0539">Nucleus</keyword>
<feature type="domain" description="HMG box" evidence="3">
    <location>
        <begin position="1"/>
        <end position="65"/>
    </location>
</feature>
<organism evidence="4 5">
    <name type="scientific">Boothiomyces macroporosus</name>
    <dbReference type="NCBI Taxonomy" id="261099"/>
    <lineage>
        <taxon>Eukaryota</taxon>
        <taxon>Fungi</taxon>
        <taxon>Fungi incertae sedis</taxon>
        <taxon>Chytridiomycota</taxon>
        <taxon>Chytridiomycota incertae sedis</taxon>
        <taxon>Chytridiomycetes</taxon>
        <taxon>Rhizophydiales</taxon>
        <taxon>Terramycetaceae</taxon>
        <taxon>Boothiomyces</taxon>
    </lineage>
</organism>
<dbReference type="AlphaFoldDB" id="A0AAD5UFQ9"/>
<keyword evidence="1" id="KW-0238">DNA-binding</keyword>
<evidence type="ECO:0000256" key="2">
    <source>
        <dbReference type="SAM" id="MobiDB-lite"/>
    </source>
</evidence>
<keyword evidence="5" id="KW-1185">Reference proteome</keyword>
<feature type="compositionally biased region" description="Polar residues" evidence="2">
    <location>
        <begin position="87"/>
        <end position="107"/>
    </location>
</feature>
<evidence type="ECO:0000313" key="5">
    <source>
        <dbReference type="Proteomes" id="UP001210925"/>
    </source>
</evidence>
<dbReference type="SUPFAM" id="SSF47095">
    <property type="entry name" value="HMG-box"/>
    <property type="match status" value="1"/>
</dbReference>
<dbReference type="Pfam" id="PF00505">
    <property type="entry name" value="HMG_box"/>
    <property type="match status" value="1"/>
</dbReference>
<accession>A0AAD5UFQ9</accession>
<dbReference type="SMART" id="SM00398">
    <property type="entry name" value="HMG"/>
    <property type="match status" value="1"/>
</dbReference>
<evidence type="ECO:0000259" key="3">
    <source>
        <dbReference type="PROSITE" id="PS50118"/>
    </source>
</evidence>
<name>A0AAD5UFQ9_9FUNG</name>
<dbReference type="InterPro" id="IPR036910">
    <property type="entry name" value="HMG_box_dom_sf"/>
</dbReference>